<dbReference type="RefSeq" id="WP_044832332.1">
    <property type="nucleotide sequence ID" value="NZ_CP059736.1"/>
</dbReference>
<feature type="domain" description="CARDB" evidence="2">
    <location>
        <begin position="149"/>
        <end position="259"/>
    </location>
</feature>
<gene>
    <name evidence="4" type="ORF">SG35_029645</name>
</gene>
<protein>
    <submittedName>
        <fullName evidence="4">Right-handed parallel beta-helix repeat-containing protein</fullName>
    </submittedName>
</protein>
<accession>A0AAE9YWP3</accession>
<name>A0AAE9YWP3_9GAMM</name>
<evidence type="ECO:0000259" key="2">
    <source>
        <dbReference type="Pfam" id="PF07705"/>
    </source>
</evidence>
<dbReference type="InterPro" id="IPR006626">
    <property type="entry name" value="PbH1"/>
</dbReference>
<organism evidence="4 5">
    <name type="scientific">Thalassomonas actiniarum</name>
    <dbReference type="NCBI Taxonomy" id="485447"/>
    <lineage>
        <taxon>Bacteria</taxon>
        <taxon>Pseudomonadati</taxon>
        <taxon>Pseudomonadota</taxon>
        <taxon>Gammaproteobacteria</taxon>
        <taxon>Alteromonadales</taxon>
        <taxon>Colwelliaceae</taxon>
        <taxon>Thalassomonas</taxon>
    </lineage>
</organism>
<dbReference type="InterPro" id="IPR012334">
    <property type="entry name" value="Pectin_lyas_fold"/>
</dbReference>
<dbReference type="Gene3D" id="2.60.40.10">
    <property type="entry name" value="Immunoglobulins"/>
    <property type="match status" value="2"/>
</dbReference>
<dbReference type="SUPFAM" id="SSF51126">
    <property type="entry name" value="Pectin lyase-like"/>
    <property type="match status" value="2"/>
</dbReference>
<dbReference type="InterPro" id="IPR011050">
    <property type="entry name" value="Pectin_lyase_fold/virulence"/>
</dbReference>
<evidence type="ECO:0000313" key="4">
    <source>
        <dbReference type="EMBL" id="WDE02571.1"/>
    </source>
</evidence>
<keyword evidence="5" id="KW-1185">Reference proteome</keyword>
<dbReference type="AlphaFoldDB" id="A0AAE9YWP3"/>
<evidence type="ECO:0000256" key="1">
    <source>
        <dbReference type="SAM" id="MobiDB-lite"/>
    </source>
</evidence>
<dbReference type="Pfam" id="PF07705">
    <property type="entry name" value="CARDB"/>
    <property type="match status" value="1"/>
</dbReference>
<feature type="region of interest" description="Disordered" evidence="1">
    <location>
        <begin position="1"/>
        <end position="20"/>
    </location>
</feature>
<dbReference type="InterPro" id="IPR011635">
    <property type="entry name" value="CARDB"/>
</dbReference>
<sequence length="897" mass="95581">MMYSNKLRPLSKSLKGGGQQVSFTSSYSLKQKLKPLTLLLAAGAFSQGAMAATLAQGTTLSPAGDVYDLTPTFEWNAIDGAVYYRLSIQKTSGGYAILPEPLPSATSHTDTQSLTAGQCYNWWIRGERKIGDYGPWSSMKTFCVKQPLPDVVVRDINWSPISPAPGEAVTFSATLKNKGTAATPSGVAVGAGLQVGGGYVGAFFVRNDSGQTTSLAVDEEYSASFSGTWPAGSGNYSVKAIVDDINRFSESHEDNNSLTGTIAVAANDSCHMVVEPADFGSGGSLNPDPAINAHLNSASCSKVSLRLKPGNYIFDQAIDFRGNLSGGKPDISFEFDQGDYHFSHELMFSYFNTAAQDVVIKGAGKENTRLKFCMTSAACSTDGWGMLHFRQNPEGIAISDLSIEGKKHSTTSWAFDGAIMLSLDATLAKDISIEDVSLKGAEYGIFAKHSQNLSIQHSRIEDSHIGIYLHNNEHHKVLIYDNVITNDSQTSGGRYGIFSTTAMVDAAIVKNDISNLSERGIYPGPGSERLWIHDNRVENAGLGGNGAGININKEDLNDILVSKNVITNIGGGVTQPGLGSLPISDSDEDKYTKNSTSVSSTTIWPNRQWNGYGISTSGATTGGVALVDNDITGAGSHGIKVNPGAENILIYKNTVENSGVNGLSIVPGYAYAGQFGYTGQGGIHDIWVQDNSFNNSGRAGIEILSRGTPLFSVPSSCEVGTTCTMSQTSYGVCLEVGGDPCVDLYTTSNCGNNCYSPTWQDFQVDLHANTTKGNDIANMIINPQRVASSSANLYYAISGMTSGHMDSNNSDNYHLYPSGHINQSSIPGTCLSYNSTGATSRADNTAVSKYNSLVTKINGLSFSLYDESTGNWQSVSLDDENRFVFERINFGISAPGC</sequence>
<dbReference type="SMART" id="SM00710">
    <property type="entry name" value="PbH1"/>
    <property type="match status" value="9"/>
</dbReference>
<evidence type="ECO:0000313" key="5">
    <source>
        <dbReference type="Proteomes" id="UP000032568"/>
    </source>
</evidence>
<feature type="domain" description="Right handed beta helix" evidence="3">
    <location>
        <begin position="431"/>
        <end position="574"/>
    </location>
</feature>
<evidence type="ECO:0000259" key="3">
    <source>
        <dbReference type="Pfam" id="PF13229"/>
    </source>
</evidence>
<dbReference type="Pfam" id="PF13229">
    <property type="entry name" value="Beta_helix"/>
    <property type="match status" value="1"/>
</dbReference>
<proteinExistence type="predicted"/>
<dbReference type="InterPro" id="IPR013783">
    <property type="entry name" value="Ig-like_fold"/>
</dbReference>
<reference evidence="4 5" key="1">
    <citation type="journal article" date="2015" name="Genome Announc.">
        <title>Draft Genome Sequences of Marine Isolates of Thalassomonas viridans and Thalassomonas actiniarum.</title>
        <authorList>
            <person name="Olonade I."/>
            <person name="van Zyl L.J."/>
            <person name="Trindade M."/>
        </authorList>
    </citation>
    <scope>NUCLEOTIDE SEQUENCE [LARGE SCALE GENOMIC DNA]</scope>
    <source>
        <strain evidence="4 5">A5K-106</strain>
    </source>
</reference>
<dbReference type="KEGG" id="tact:SG35_029645"/>
<dbReference type="Proteomes" id="UP000032568">
    <property type="component" value="Chromosome pTact"/>
</dbReference>
<dbReference type="EMBL" id="CP059736">
    <property type="protein sequence ID" value="WDE02571.1"/>
    <property type="molecule type" value="Genomic_DNA"/>
</dbReference>
<dbReference type="InterPro" id="IPR039448">
    <property type="entry name" value="Beta_helix"/>
</dbReference>
<dbReference type="Gene3D" id="2.160.20.10">
    <property type="entry name" value="Single-stranded right-handed beta-helix, Pectin lyase-like"/>
    <property type="match status" value="1"/>
</dbReference>
<reference evidence="4 5" key="2">
    <citation type="journal article" date="2022" name="Mar. Drugs">
        <title>Bioassay-Guided Fractionation Leads to the Detection of Cholic Acid Generated by the Rare Thalassomonas sp.</title>
        <authorList>
            <person name="Pheiffer F."/>
            <person name="Schneider Y.K."/>
            <person name="Hansen E.H."/>
            <person name="Andersen J.H."/>
            <person name="Isaksson J."/>
            <person name="Busche T."/>
            <person name="R C."/>
            <person name="Kalinowski J."/>
            <person name="Zyl L.V."/>
            <person name="Trindade M."/>
        </authorList>
    </citation>
    <scope>NUCLEOTIDE SEQUENCE [LARGE SCALE GENOMIC DNA]</scope>
    <source>
        <strain evidence="4 5">A5K-106</strain>
    </source>
</reference>